<dbReference type="Proteomes" id="UP000053263">
    <property type="component" value="Unassembled WGS sequence"/>
</dbReference>
<proteinExistence type="predicted"/>
<dbReference type="AlphaFoldDB" id="A0A0C9T684"/>
<feature type="transmembrane region" description="Helical" evidence="1">
    <location>
        <begin position="12"/>
        <end position="38"/>
    </location>
</feature>
<dbReference type="EMBL" id="KN832569">
    <property type="protein sequence ID" value="KII84849.1"/>
    <property type="molecule type" value="Genomic_DNA"/>
</dbReference>
<keyword evidence="1" id="KW-1133">Transmembrane helix</keyword>
<evidence type="ECO:0000313" key="3">
    <source>
        <dbReference type="Proteomes" id="UP000053263"/>
    </source>
</evidence>
<accession>A0A0C9T684</accession>
<name>A0A0C9T684_PLICR</name>
<evidence type="ECO:0000256" key="1">
    <source>
        <dbReference type="SAM" id="Phobius"/>
    </source>
</evidence>
<keyword evidence="1" id="KW-0812">Transmembrane</keyword>
<keyword evidence="3" id="KW-1185">Reference proteome</keyword>
<keyword evidence="1" id="KW-0472">Membrane</keyword>
<organism evidence="2 3">
    <name type="scientific">Plicaturopsis crispa FD-325 SS-3</name>
    <dbReference type="NCBI Taxonomy" id="944288"/>
    <lineage>
        <taxon>Eukaryota</taxon>
        <taxon>Fungi</taxon>
        <taxon>Dikarya</taxon>
        <taxon>Basidiomycota</taxon>
        <taxon>Agaricomycotina</taxon>
        <taxon>Agaricomycetes</taxon>
        <taxon>Agaricomycetidae</taxon>
        <taxon>Amylocorticiales</taxon>
        <taxon>Amylocorticiaceae</taxon>
        <taxon>Plicatura</taxon>
        <taxon>Plicaturopsis crispa</taxon>
    </lineage>
</organism>
<dbReference type="HOGENOM" id="CLU_186255_0_0_1"/>
<reference evidence="2 3" key="1">
    <citation type="submission" date="2014-06" db="EMBL/GenBank/DDBJ databases">
        <title>Evolutionary Origins and Diversification of the Mycorrhizal Mutualists.</title>
        <authorList>
            <consortium name="DOE Joint Genome Institute"/>
            <consortium name="Mycorrhizal Genomics Consortium"/>
            <person name="Kohler A."/>
            <person name="Kuo A."/>
            <person name="Nagy L.G."/>
            <person name="Floudas D."/>
            <person name="Copeland A."/>
            <person name="Barry K.W."/>
            <person name="Cichocki N."/>
            <person name="Veneault-Fourrey C."/>
            <person name="LaButti K."/>
            <person name="Lindquist E.A."/>
            <person name="Lipzen A."/>
            <person name="Lundell T."/>
            <person name="Morin E."/>
            <person name="Murat C."/>
            <person name="Riley R."/>
            <person name="Ohm R."/>
            <person name="Sun H."/>
            <person name="Tunlid A."/>
            <person name="Henrissat B."/>
            <person name="Grigoriev I.V."/>
            <person name="Hibbett D.S."/>
            <person name="Martin F."/>
        </authorList>
    </citation>
    <scope>NUCLEOTIDE SEQUENCE [LARGE SCALE GENOMIC DNA]</scope>
    <source>
        <strain evidence="2 3">FD-325 SS-3</strain>
    </source>
</reference>
<evidence type="ECO:0000313" key="2">
    <source>
        <dbReference type="EMBL" id="KII84849.1"/>
    </source>
</evidence>
<gene>
    <name evidence="2" type="ORF">PLICRDRAFT_45664</name>
</gene>
<sequence>MGSIFSAIGNGINAIIGAIASVIMTIVGVITTIIVTIFDVIVDIICCRCFGSRRSTMRTGRRGRGGGSTF</sequence>
<protein>
    <submittedName>
        <fullName evidence="2">Unplaced genomic scaffold PLICRscaffold_16, whole genome shotgun sequence</fullName>
    </submittedName>
</protein>